<reference evidence="8 9" key="2">
    <citation type="journal article" date="2010" name="Stand. Genomic Sci.">
        <title>Complete genome sequence of Syntrophothermus lipocalidus type strain (TGB-C1).</title>
        <authorList>
            <person name="Djao O.D."/>
            <person name="Zhang X."/>
            <person name="Lucas S."/>
            <person name="Lapidus A."/>
            <person name="Del Rio T.G."/>
            <person name="Nolan M."/>
            <person name="Tice H."/>
            <person name="Cheng J.F."/>
            <person name="Han C."/>
            <person name="Tapia R."/>
            <person name="Goodwin L."/>
            <person name="Pitluck S."/>
            <person name="Liolios K."/>
            <person name="Ivanova N."/>
            <person name="Mavromatis K."/>
            <person name="Mikhailova N."/>
            <person name="Ovchinnikova G."/>
            <person name="Pati A."/>
            <person name="Brambilla E."/>
            <person name="Chen A."/>
            <person name="Palaniappan K."/>
            <person name="Land M."/>
            <person name="Hauser L."/>
            <person name="Chang Y.J."/>
            <person name="Jeffries C.D."/>
            <person name="Rohde M."/>
            <person name="Sikorski J."/>
            <person name="Spring S."/>
            <person name="Goker M."/>
            <person name="Detter J.C."/>
            <person name="Woyke T."/>
            <person name="Bristow J."/>
            <person name="Eisen J.A."/>
            <person name="Markowitz V."/>
            <person name="Hugenholtz P."/>
            <person name="Kyrpides N.C."/>
            <person name="Klenk H.P."/>
        </authorList>
    </citation>
    <scope>NUCLEOTIDE SEQUENCE [LARGE SCALE GENOMIC DNA]</scope>
    <source>
        <strain evidence="9">DSM 12680 / TGB-C1</strain>
    </source>
</reference>
<dbReference type="HOGENOM" id="CLU_040940_5_2_9"/>
<dbReference type="AlphaFoldDB" id="D7CP39"/>
<dbReference type="Gene3D" id="3.90.79.10">
    <property type="entry name" value="Nucleoside Triphosphate Pyrophosphohydrolase"/>
    <property type="match status" value="1"/>
</dbReference>
<evidence type="ECO:0000259" key="7">
    <source>
        <dbReference type="PROSITE" id="PS51462"/>
    </source>
</evidence>
<dbReference type="InterPro" id="IPR045121">
    <property type="entry name" value="CoAse"/>
</dbReference>
<keyword evidence="6" id="KW-0464">Manganese</keyword>
<dbReference type="eggNOG" id="COG0494">
    <property type="taxonomic scope" value="Bacteria"/>
</dbReference>
<dbReference type="OrthoDB" id="9802805at2"/>
<keyword evidence="9" id="KW-1185">Reference proteome</keyword>
<dbReference type="RefSeq" id="WP_013175876.1">
    <property type="nucleotide sequence ID" value="NC_014220.1"/>
</dbReference>
<dbReference type="CDD" id="cd03426">
    <property type="entry name" value="NUDIX_CoAse_Nudt7"/>
    <property type="match status" value="1"/>
</dbReference>
<dbReference type="EMBL" id="CP002048">
    <property type="protein sequence ID" value="ADI02474.1"/>
    <property type="molecule type" value="Genomic_DNA"/>
</dbReference>
<dbReference type="InterPro" id="IPR015797">
    <property type="entry name" value="NUDIX_hydrolase-like_dom_sf"/>
</dbReference>
<gene>
    <name evidence="8" type="ordered locus">Slip_1716</name>
</gene>
<evidence type="ECO:0000256" key="1">
    <source>
        <dbReference type="ARBA" id="ARBA00001936"/>
    </source>
</evidence>
<keyword evidence="5" id="KW-0460">Magnesium</keyword>
<organism evidence="8 9">
    <name type="scientific">Syntrophothermus lipocalidus (strain DSM 12680 / TGB-C1)</name>
    <dbReference type="NCBI Taxonomy" id="643648"/>
    <lineage>
        <taxon>Bacteria</taxon>
        <taxon>Bacillati</taxon>
        <taxon>Bacillota</taxon>
        <taxon>Clostridia</taxon>
        <taxon>Eubacteriales</taxon>
        <taxon>Syntrophomonadaceae</taxon>
        <taxon>Syntrophothermus</taxon>
    </lineage>
</organism>
<evidence type="ECO:0000256" key="3">
    <source>
        <dbReference type="ARBA" id="ARBA00022723"/>
    </source>
</evidence>
<keyword evidence="3" id="KW-0479">Metal-binding</keyword>
<evidence type="ECO:0000313" key="8">
    <source>
        <dbReference type="EMBL" id="ADI02474.1"/>
    </source>
</evidence>
<dbReference type="Proteomes" id="UP000000378">
    <property type="component" value="Chromosome"/>
</dbReference>
<reference evidence="9" key="1">
    <citation type="journal article" date="2010" name="Stand. Genomic Sci.">
        <title>Complete genome sequence of Syntrophothermus lipocalidus type strain (TGB-C1T).</title>
        <authorList>
            <consortium name="US DOE Joint Genome Institute (JGI-PGF)"/>
            <person name="Djao O."/>
            <person name="Zhang X."/>
            <person name="Lucas S."/>
            <person name="Lapidus A."/>
            <person name="Glavina Del Rio T."/>
            <person name="Nolan M."/>
            <person name="Tice H."/>
            <person name="Cheng J."/>
            <person name="Han C."/>
            <person name="Tapia R."/>
            <person name="Goodwin L."/>
            <person name="Pitluck S."/>
            <person name="Liolios K."/>
            <person name="Ivanova N."/>
            <person name="Mavromatis K."/>
            <person name="Mikhailova N."/>
            <person name="Ovchinnikova G."/>
            <person name="Pati A."/>
            <person name="Brambilla E."/>
            <person name="Chen A."/>
            <person name="Palaniappan K."/>
            <person name="Land M."/>
            <person name="Hauser L."/>
            <person name="Chang Y."/>
            <person name="Jeffries C."/>
            <person name="Rohde M."/>
            <person name="Sikorski J."/>
            <person name="Spring S."/>
            <person name="Goker M."/>
            <person name="Detter J."/>
            <person name="Woyke T."/>
            <person name="Bristow J."/>
            <person name="Eisen J."/>
            <person name="Markowitz V."/>
            <person name="Hugenholtz P."/>
            <person name="Kyrpides N."/>
            <person name="Klenk H."/>
        </authorList>
    </citation>
    <scope>NUCLEOTIDE SEQUENCE [LARGE SCALE GENOMIC DNA]</scope>
    <source>
        <strain evidence="9">DSM 12680 / TGB-C1</strain>
    </source>
</reference>
<keyword evidence="4 8" id="KW-0378">Hydrolase</keyword>
<proteinExistence type="predicted"/>
<evidence type="ECO:0000256" key="2">
    <source>
        <dbReference type="ARBA" id="ARBA00001946"/>
    </source>
</evidence>
<dbReference type="STRING" id="643648.Slip_1716"/>
<dbReference type="SUPFAM" id="SSF55811">
    <property type="entry name" value="Nudix"/>
    <property type="match status" value="1"/>
</dbReference>
<dbReference type="PANTHER" id="PTHR12992">
    <property type="entry name" value="NUDIX HYDROLASE"/>
    <property type="match status" value="1"/>
</dbReference>
<evidence type="ECO:0000256" key="6">
    <source>
        <dbReference type="ARBA" id="ARBA00023211"/>
    </source>
</evidence>
<name>D7CP39_SYNLT</name>
<comment type="cofactor">
    <cofactor evidence="1">
        <name>Mn(2+)</name>
        <dbReference type="ChEBI" id="CHEBI:29035"/>
    </cofactor>
</comment>
<feature type="domain" description="Nudix hydrolase" evidence="7">
    <location>
        <begin position="21"/>
        <end position="154"/>
    </location>
</feature>
<comment type="cofactor">
    <cofactor evidence="2">
        <name>Mg(2+)</name>
        <dbReference type="ChEBI" id="CHEBI:18420"/>
    </cofactor>
</comment>
<dbReference type="Pfam" id="PF00293">
    <property type="entry name" value="NUDIX"/>
    <property type="match status" value="1"/>
</dbReference>
<evidence type="ECO:0000313" key="9">
    <source>
        <dbReference type="Proteomes" id="UP000000378"/>
    </source>
</evidence>
<sequence length="210" mass="24004">MEDAYFRLRGRQAGILGEFELNRMAVMVPLVKLEGQVNILFEERALTLNRQPGEVCFPGGAVEESDRNPVRAALRETCEELGITRNDMEFIAPLDVLITPYNSIVYPYLCEIDNPKAIHPNHSEVKSVFFVPLNYLKSTTPRVYDVRVFLDPGDDFPFDLIPGGKSYKWSTGTYRTYFYSYEGKVIWGMTARILVSFLELLKKSETEGLK</sequence>
<dbReference type="KEGG" id="slp:Slip_1716"/>
<dbReference type="PANTHER" id="PTHR12992:SF11">
    <property type="entry name" value="MITOCHONDRIAL COENZYME A DIPHOSPHATASE NUDT8"/>
    <property type="match status" value="1"/>
</dbReference>
<protein>
    <submittedName>
        <fullName evidence="8">NUDIX hydrolase</fullName>
    </submittedName>
</protein>
<dbReference type="GO" id="GO:0046872">
    <property type="term" value="F:metal ion binding"/>
    <property type="evidence" value="ECO:0007669"/>
    <property type="project" value="UniProtKB-KW"/>
</dbReference>
<accession>D7CP39</accession>
<dbReference type="PROSITE" id="PS51462">
    <property type="entry name" value="NUDIX"/>
    <property type="match status" value="1"/>
</dbReference>
<dbReference type="InterPro" id="IPR000086">
    <property type="entry name" value="NUDIX_hydrolase_dom"/>
</dbReference>
<evidence type="ECO:0000256" key="4">
    <source>
        <dbReference type="ARBA" id="ARBA00022801"/>
    </source>
</evidence>
<evidence type="ECO:0000256" key="5">
    <source>
        <dbReference type="ARBA" id="ARBA00022842"/>
    </source>
</evidence>
<dbReference type="GO" id="GO:0010945">
    <property type="term" value="F:coenzyme A diphosphatase activity"/>
    <property type="evidence" value="ECO:0007669"/>
    <property type="project" value="InterPro"/>
</dbReference>